<gene>
    <name evidence="4" type="ORF">BA890_01185</name>
</gene>
<evidence type="ECO:0000256" key="2">
    <source>
        <dbReference type="PROSITE-ProRule" id="PRU00409"/>
    </source>
</evidence>
<dbReference type="PROSITE" id="PS50975">
    <property type="entry name" value="ATP_GRASP"/>
    <property type="match status" value="1"/>
</dbReference>
<evidence type="ECO:0000313" key="4">
    <source>
        <dbReference type="EMBL" id="ANQ11452.1"/>
    </source>
</evidence>
<evidence type="ECO:0000313" key="5">
    <source>
        <dbReference type="Proteomes" id="UP000092741"/>
    </source>
</evidence>
<dbReference type="GO" id="GO:0005737">
    <property type="term" value="C:cytoplasm"/>
    <property type="evidence" value="ECO:0007669"/>
    <property type="project" value="TreeGrafter"/>
</dbReference>
<dbReference type="Gene3D" id="3.30.1490.20">
    <property type="entry name" value="ATP-grasp fold, A domain"/>
    <property type="match status" value="1"/>
</dbReference>
<keyword evidence="5" id="KW-1185">Reference proteome</keyword>
<dbReference type="Gene3D" id="3.30.470.20">
    <property type="entry name" value="ATP-grasp fold, B domain"/>
    <property type="match status" value="1"/>
</dbReference>
<dbReference type="GO" id="GO:0009432">
    <property type="term" value="P:SOS response"/>
    <property type="evidence" value="ECO:0007669"/>
    <property type="project" value="TreeGrafter"/>
</dbReference>
<dbReference type="AlphaFoldDB" id="A0AAN1CUJ1"/>
<keyword evidence="2" id="KW-0547">Nucleotide-binding</keyword>
<sequence>MLIAIHKRAGSFSERWIEYCKKNNLNYIEVNAYDNGIVKKLNGVDVFMWHHNNDDSRDTNFANELLFSLSLSGIKTFPNINTTWHFDDKVAQKYLLESIGAPLVPSYVFYTKKDAIEWIEDADFPLVFKLRGGSGSANVKLVRTKKEAEKLISKSFGRGFSQFDRMTHFKYRLGNFKSGKEGVSAVFKGLVRLFIGKNYSNSRPRDKGYIYFQEFLPGNEFDTRVIVIGDKAFAIKRSVRENDFRASGSGIISYERFDIDEKLINIAFEVSEKLNSQSLAYDFVYDQEGNPKIIEISYGFHVSSYDKCPGYWDSKMNWHEGFFNPQEFIISNIIKENHES</sequence>
<dbReference type="Proteomes" id="UP000092741">
    <property type="component" value="Chromosome 1"/>
</dbReference>
<accession>A0AAN1CUJ1</accession>
<reference evidence="4 5" key="1">
    <citation type="submission" date="2016-07" db="EMBL/GenBank/DDBJ databases">
        <title>Developing Vibrio natriegens as a novel, fast-growing host for biotechnology.</title>
        <authorList>
            <person name="Weinstock M.T."/>
            <person name="Hesek E.D."/>
            <person name="Wilson C.M."/>
            <person name="Gibson D.G."/>
        </authorList>
    </citation>
    <scope>NUCLEOTIDE SEQUENCE [LARGE SCALE GENOMIC DNA]</scope>
    <source>
        <strain evidence="4 5">ATCC 14048</strain>
    </source>
</reference>
<keyword evidence="1" id="KW-0464">Manganese</keyword>
<dbReference type="PANTHER" id="PTHR21621:SF0">
    <property type="entry name" value="BETA-CITRYLGLUTAMATE SYNTHASE B-RELATED"/>
    <property type="match status" value="1"/>
</dbReference>
<proteinExistence type="predicted"/>
<dbReference type="Pfam" id="PF08443">
    <property type="entry name" value="RimK"/>
    <property type="match status" value="1"/>
</dbReference>
<dbReference type="InterPro" id="IPR013651">
    <property type="entry name" value="ATP-grasp_RimK-type"/>
</dbReference>
<dbReference type="GeneID" id="70913564"/>
<protein>
    <recommendedName>
        <fullName evidence="3">ATP-grasp domain-containing protein</fullName>
    </recommendedName>
</protein>
<dbReference type="EMBL" id="CP016345">
    <property type="protein sequence ID" value="ANQ11452.1"/>
    <property type="molecule type" value="Genomic_DNA"/>
</dbReference>
<organism evidence="4 5">
    <name type="scientific">Vibrio natriegens NBRC 15636 = ATCC 14048 = DSM 759</name>
    <dbReference type="NCBI Taxonomy" id="1219067"/>
    <lineage>
        <taxon>Bacteria</taxon>
        <taxon>Pseudomonadati</taxon>
        <taxon>Pseudomonadota</taxon>
        <taxon>Gammaproteobacteria</taxon>
        <taxon>Vibrionales</taxon>
        <taxon>Vibrionaceae</taxon>
        <taxon>Vibrio</taxon>
    </lineage>
</organism>
<dbReference type="RefSeq" id="WP_020335777.1">
    <property type="nucleotide sequence ID" value="NZ_ATFJ01000038.1"/>
</dbReference>
<dbReference type="PANTHER" id="PTHR21621">
    <property type="entry name" value="RIBOSOMAL PROTEIN S6 MODIFICATION PROTEIN"/>
    <property type="match status" value="1"/>
</dbReference>
<dbReference type="InterPro" id="IPR011761">
    <property type="entry name" value="ATP-grasp"/>
</dbReference>
<evidence type="ECO:0000256" key="1">
    <source>
        <dbReference type="ARBA" id="ARBA00023211"/>
    </source>
</evidence>
<evidence type="ECO:0000259" key="3">
    <source>
        <dbReference type="PROSITE" id="PS50975"/>
    </source>
</evidence>
<dbReference type="GO" id="GO:0046872">
    <property type="term" value="F:metal ion binding"/>
    <property type="evidence" value="ECO:0007669"/>
    <property type="project" value="InterPro"/>
</dbReference>
<dbReference type="GO" id="GO:0005524">
    <property type="term" value="F:ATP binding"/>
    <property type="evidence" value="ECO:0007669"/>
    <property type="project" value="UniProtKB-UniRule"/>
</dbReference>
<dbReference type="GO" id="GO:0018169">
    <property type="term" value="F:ribosomal S6-glutamic acid ligase activity"/>
    <property type="evidence" value="ECO:0007669"/>
    <property type="project" value="TreeGrafter"/>
</dbReference>
<feature type="domain" description="ATP-grasp" evidence="3">
    <location>
        <begin position="93"/>
        <end position="327"/>
    </location>
</feature>
<dbReference type="KEGG" id="vna:PN96_12145"/>
<dbReference type="InterPro" id="IPR013815">
    <property type="entry name" value="ATP_grasp_subdomain_1"/>
</dbReference>
<keyword evidence="2" id="KW-0067">ATP-binding</keyword>
<dbReference type="SUPFAM" id="SSF56059">
    <property type="entry name" value="Glutathione synthetase ATP-binding domain-like"/>
    <property type="match status" value="1"/>
</dbReference>
<name>A0AAN1CUJ1_VIBNA</name>